<dbReference type="GO" id="GO:0003723">
    <property type="term" value="F:RNA binding"/>
    <property type="evidence" value="ECO:0007669"/>
    <property type="project" value="TreeGrafter"/>
</dbReference>
<geneLocation type="mitochondrion" evidence="9"/>
<keyword evidence="10" id="KW-1185">Reference proteome</keyword>
<name>A0A0G4IJ87_PLABS</name>
<evidence type="ECO:0000256" key="5">
    <source>
        <dbReference type="SAM" id="MobiDB-lite"/>
    </source>
</evidence>
<feature type="compositionally biased region" description="Basic and acidic residues" evidence="5">
    <location>
        <begin position="668"/>
        <end position="678"/>
    </location>
</feature>
<feature type="region of interest" description="Disordered" evidence="5">
    <location>
        <begin position="710"/>
        <end position="729"/>
    </location>
</feature>
<reference evidence="8 10" key="1">
    <citation type="submission" date="2015-02" db="EMBL/GenBank/DDBJ databases">
        <authorList>
            <person name="Chooi Y.-H."/>
        </authorList>
    </citation>
    <scope>NUCLEOTIDE SEQUENCE [LARGE SCALE GENOMIC DNA]</scope>
    <source>
        <strain evidence="8">E3</strain>
    </source>
</reference>
<keyword evidence="4" id="KW-0539">Nucleus</keyword>
<reference evidence="9 11" key="2">
    <citation type="submission" date="2018-03" db="EMBL/GenBank/DDBJ databases">
        <authorList>
            <person name="Fogelqvist J."/>
        </authorList>
    </citation>
    <scope>NUCLEOTIDE SEQUENCE [LARGE SCALE GENOMIC DNA]</scope>
</reference>
<sequence length="729" mass="83007">MGANTKKAKGAPKPKKGGRPRPRNDDEVIDDPRFARVHSDPRFQTMPKSKRKVQIDERFKGMFDDPRFQSNYVIDEYGRKVETDAYGDNLHRYYELEDDQDKSSDEPDVLPSSEDDGDPTDEGARDISRVGFETDSSDDDASSESSDDGVKVDEEAGDQTEEKEDVPLGGESRRLAIVNLEWDRVRAVDLLVMLQSFVGDSGNILSVTVYTSEYGREMIRKESEWGPQNIWAGVENDETKNGFDQGLSSDDEDDDREDGIDMERLRQYERQKLRYYFAVVECDAVACASRLYAECDGLEFEQTSNLLDMRFVPDDVVFQDEHIRDRAVDAPEGYNPTDFITSSLHHSRVKCSWDADDPNRQQFFRRKLTHEQLDNRDIEVYLAPADSDAEGTDAVVSETDGEGEKVALKRRARSRYLGLLKDIKQAQEKEDEEDVVGDITVSFTPGLSNIGQAMLDAKTRKEALANETVWEARQRKRKEKKRVRGAGGVTLEESLTDPLTLEEKNDLFFADAFKDDHYIEEQPDQASRGHEAKSKSKGKRHETKDPEDDKKRAELELLLLNEGDDGEALHRTKGYNLKQLVDAHENKSSRSKKKNKRQKMLAEEEADGRKIDGEGGAAFDVQTIVDDDRFKAIFEREEFAIDPTDPAFKNTDGMSKLQQIRQQKRKERAAMREQEIRERKRQALSGDASVQQDNSGASVPGDARIDYLVKNLKKSAANKHPRMRTKNRK</sequence>
<feature type="compositionally biased region" description="Basic and acidic residues" evidence="5">
    <location>
        <begin position="76"/>
        <end position="105"/>
    </location>
</feature>
<dbReference type="InterPro" id="IPR056750">
    <property type="entry name" value="RRM_ESF1"/>
</dbReference>
<dbReference type="Proteomes" id="UP000290189">
    <property type="component" value="Unassembled WGS sequence"/>
</dbReference>
<proteinExistence type="inferred from homology"/>
<feature type="compositionally biased region" description="Basic and acidic residues" evidence="5">
    <location>
        <begin position="22"/>
        <end position="41"/>
    </location>
</feature>
<feature type="region of interest" description="Disordered" evidence="5">
    <location>
        <begin position="643"/>
        <end position="703"/>
    </location>
</feature>
<feature type="region of interest" description="Disordered" evidence="5">
    <location>
        <begin position="1"/>
        <end position="168"/>
    </location>
</feature>
<dbReference type="GO" id="GO:0005730">
    <property type="term" value="C:nucleolus"/>
    <property type="evidence" value="ECO:0007669"/>
    <property type="project" value="UniProtKB-SubCell"/>
</dbReference>
<evidence type="ECO:0000256" key="2">
    <source>
        <dbReference type="ARBA" id="ARBA00009087"/>
    </source>
</evidence>
<comment type="similarity">
    <text evidence="2">Belongs to the ESF1 family.</text>
</comment>
<evidence type="ECO:0000256" key="4">
    <source>
        <dbReference type="ARBA" id="ARBA00023242"/>
    </source>
</evidence>
<feature type="compositionally biased region" description="Basic and acidic residues" evidence="5">
    <location>
        <begin position="542"/>
        <end position="555"/>
    </location>
</feature>
<feature type="region of interest" description="Disordered" evidence="5">
    <location>
        <begin position="234"/>
        <end position="259"/>
    </location>
</feature>
<dbReference type="InterPro" id="IPR039754">
    <property type="entry name" value="Esf1"/>
</dbReference>
<dbReference type="InterPro" id="IPR012580">
    <property type="entry name" value="NUC153"/>
</dbReference>
<dbReference type="AlphaFoldDB" id="A0A0G4IJ87"/>
<evidence type="ECO:0000256" key="3">
    <source>
        <dbReference type="ARBA" id="ARBA00023054"/>
    </source>
</evidence>
<keyword evidence="9" id="KW-0496">Mitochondrion</keyword>
<evidence type="ECO:0000259" key="7">
    <source>
        <dbReference type="Pfam" id="PF25121"/>
    </source>
</evidence>
<dbReference type="OrthoDB" id="431825at2759"/>
<feature type="compositionally biased region" description="Polar residues" evidence="5">
    <location>
        <begin position="652"/>
        <end position="661"/>
    </location>
</feature>
<feature type="region of interest" description="Disordered" evidence="5">
    <location>
        <begin position="520"/>
        <end position="614"/>
    </location>
</feature>
<evidence type="ECO:0000313" key="8">
    <source>
        <dbReference type="EMBL" id="CEO95234.1"/>
    </source>
</evidence>
<dbReference type="STRING" id="37360.A0A0G4IJ87"/>
<dbReference type="Proteomes" id="UP000039324">
    <property type="component" value="Unassembled WGS sequence"/>
</dbReference>
<feature type="compositionally biased region" description="Basic residues" evidence="5">
    <location>
        <begin position="711"/>
        <end position="729"/>
    </location>
</feature>
<feature type="domain" description="NUC153" evidence="6">
    <location>
        <begin position="627"/>
        <end position="654"/>
    </location>
</feature>
<feature type="domain" description="ESF1 RRM" evidence="7">
    <location>
        <begin position="173"/>
        <end position="325"/>
    </location>
</feature>
<feature type="compositionally biased region" description="Acidic residues" evidence="5">
    <location>
        <begin position="249"/>
        <end position="258"/>
    </location>
</feature>
<dbReference type="PANTHER" id="PTHR12202">
    <property type="entry name" value="ESF1 HOMOLOG"/>
    <property type="match status" value="1"/>
</dbReference>
<dbReference type="EMBL" id="OVEO01000005">
    <property type="protein sequence ID" value="SPQ96314.1"/>
    <property type="molecule type" value="Genomic_DNA"/>
</dbReference>
<feature type="compositionally biased region" description="Basic residues" evidence="5">
    <location>
        <begin position="589"/>
        <end position="599"/>
    </location>
</feature>
<evidence type="ECO:0000313" key="11">
    <source>
        <dbReference type="Proteomes" id="UP000290189"/>
    </source>
</evidence>
<gene>
    <name evidence="8" type="ORF">PBRA_004000</name>
    <name evidence="9" type="ORF">PLBR_LOCUS3529</name>
</gene>
<evidence type="ECO:0000256" key="1">
    <source>
        <dbReference type="ARBA" id="ARBA00004604"/>
    </source>
</evidence>
<dbReference type="PANTHER" id="PTHR12202:SF0">
    <property type="entry name" value="ESF1 HOMOLOG"/>
    <property type="match status" value="1"/>
</dbReference>
<keyword evidence="3" id="KW-0175">Coiled coil</keyword>
<feature type="compositionally biased region" description="Basic residues" evidence="5">
    <location>
        <begin position="1"/>
        <end position="21"/>
    </location>
</feature>
<organism evidence="8 10">
    <name type="scientific">Plasmodiophora brassicae</name>
    <name type="common">Clubroot disease agent</name>
    <dbReference type="NCBI Taxonomy" id="37360"/>
    <lineage>
        <taxon>Eukaryota</taxon>
        <taxon>Sar</taxon>
        <taxon>Rhizaria</taxon>
        <taxon>Endomyxa</taxon>
        <taxon>Phytomyxea</taxon>
        <taxon>Plasmodiophorida</taxon>
        <taxon>Plasmodiophoridae</taxon>
        <taxon>Plasmodiophora</taxon>
    </lineage>
</organism>
<evidence type="ECO:0000313" key="9">
    <source>
        <dbReference type="EMBL" id="SPQ96314.1"/>
    </source>
</evidence>
<feature type="compositionally biased region" description="Acidic residues" evidence="5">
    <location>
        <begin position="135"/>
        <end position="147"/>
    </location>
</feature>
<protein>
    <submittedName>
        <fullName evidence="8">Uncharacterized protein</fullName>
    </submittedName>
</protein>
<dbReference type="Pfam" id="PF25121">
    <property type="entry name" value="RRM_ESF1"/>
    <property type="match status" value="1"/>
</dbReference>
<dbReference type="Pfam" id="PF08159">
    <property type="entry name" value="NUC153"/>
    <property type="match status" value="1"/>
</dbReference>
<comment type="subcellular location">
    <subcellularLocation>
        <location evidence="1">Nucleus</location>
        <location evidence="1">Nucleolus</location>
    </subcellularLocation>
</comment>
<feature type="compositionally biased region" description="Polar residues" evidence="5">
    <location>
        <begin position="688"/>
        <end position="697"/>
    </location>
</feature>
<accession>A0A0G4IJ87</accession>
<evidence type="ECO:0000313" key="10">
    <source>
        <dbReference type="Proteomes" id="UP000039324"/>
    </source>
</evidence>
<evidence type="ECO:0000259" key="6">
    <source>
        <dbReference type="Pfam" id="PF08159"/>
    </source>
</evidence>
<feature type="compositionally biased region" description="Basic and acidic residues" evidence="5">
    <location>
        <begin position="53"/>
        <end position="67"/>
    </location>
</feature>
<dbReference type="GO" id="GO:0006364">
    <property type="term" value="P:rRNA processing"/>
    <property type="evidence" value="ECO:0007669"/>
    <property type="project" value="InterPro"/>
</dbReference>
<feature type="compositionally biased region" description="Acidic residues" evidence="5">
    <location>
        <begin position="155"/>
        <end position="164"/>
    </location>
</feature>
<dbReference type="OMA" id="YEMEMSW"/>
<dbReference type="EMBL" id="CDSF01000013">
    <property type="protein sequence ID" value="CEO95234.1"/>
    <property type="molecule type" value="Genomic_DNA"/>
</dbReference>